<dbReference type="GO" id="GO:0006606">
    <property type="term" value="P:protein import into nucleus"/>
    <property type="evidence" value="ECO:0007669"/>
    <property type="project" value="TreeGrafter"/>
</dbReference>
<evidence type="ECO:0000313" key="1">
    <source>
        <dbReference type="EMBL" id="NMM49330.1"/>
    </source>
</evidence>
<dbReference type="PANTHER" id="PTHR28206">
    <property type="entry name" value="NUCLEOPORIN POM152"/>
    <property type="match status" value="1"/>
</dbReference>
<feature type="non-terminal residue" evidence="1">
    <location>
        <position position="1203"/>
    </location>
</feature>
<accession>A0A848J481</accession>
<keyword evidence="2" id="KW-1185">Reference proteome</keyword>
<dbReference type="RefSeq" id="WP_169682339.1">
    <property type="nucleotide sequence ID" value="NZ_JABBNU010000007.1"/>
</dbReference>
<dbReference type="Proteomes" id="UP000559010">
    <property type="component" value="Unassembled WGS sequence"/>
</dbReference>
<reference evidence="1 2" key="1">
    <citation type="submission" date="2020-04" db="EMBL/GenBank/DDBJ databases">
        <title>Flammeovirgaceae bacterium KN852 isolated from deep sea.</title>
        <authorList>
            <person name="Zhang D.-C."/>
        </authorList>
    </citation>
    <scope>NUCLEOTIDE SEQUENCE [LARGE SCALE GENOMIC DNA]</scope>
    <source>
        <strain evidence="1 2">KN852</strain>
    </source>
</reference>
<dbReference type="AlphaFoldDB" id="A0A848J481"/>
<dbReference type="EMBL" id="JABBNU010000007">
    <property type="protein sequence ID" value="NMM49330.1"/>
    <property type="molecule type" value="Genomic_DNA"/>
</dbReference>
<evidence type="ECO:0000313" key="2">
    <source>
        <dbReference type="Proteomes" id="UP000559010"/>
    </source>
</evidence>
<dbReference type="PANTHER" id="PTHR28206:SF1">
    <property type="entry name" value="NUCLEOPORIN POM152"/>
    <property type="match status" value="1"/>
</dbReference>
<gene>
    <name evidence="1" type="ORF">HH304_13040</name>
</gene>
<dbReference type="GO" id="GO:0006999">
    <property type="term" value="P:nuclear pore organization"/>
    <property type="evidence" value="ECO:0007669"/>
    <property type="project" value="TreeGrafter"/>
</dbReference>
<protein>
    <recommendedName>
        <fullName evidence="3">Ig-like domain-containing protein</fullName>
    </recommendedName>
</protein>
<proteinExistence type="predicted"/>
<organism evidence="1 2">
    <name type="scientific">Marinigracilibium pacificum</name>
    <dbReference type="NCBI Taxonomy" id="2729599"/>
    <lineage>
        <taxon>Bacteria</taxon>
        <taxon>Pseudomonadati</taxon>
        <taxon>Bacteroidota</taxon>
        <taxon>Cytophagia</taxon>
        <taxon>Cytophagales</taxon>
        <taxon>Flammeovirgaceae</taxon>
        <taxon>Marinigracilibium</taxon>
    </lineage>
</organism>
<dbReference type="GO" id="GO:0017056">
    <property type="term" value="F:structural constituent of nuclear pore"/>
    <property type="evidence" value="ECO:0007669"/>
    <property type="project" value="InterPro"/>
</dbReference>
<evidence type="ECO:0008006" key="3">
    <source>
        <dbReference type="Google" id="ProtNLM"/>
    </source>
</evidence>
<name>A0A848J481_9BACT</name>
<dbReference type="InterPro" id="IPR037701">
    <property type="entry name" value="Pom152"/>
</dbReference>
<sequence length="1203" mass="119984">MRSLNKTYAHFDPTLISDRNRIVFLFLFFLISSLGIKAQVIVTPATGGENVCADGNFVSLGDISILENSAADFSAVGNYSVDIILPAGFEFNTTNLSLYSTPQGSEIFVINDVYPFTNVYSVNISVVSAGFSIDELVISGLQVKLTGGESSGNILFGGGSSNVFGLFGANAGNLSFSIVDGTLSGGAMICSGASTNLTFNFTGGTAPYNVVYSDGTTNYTVNNINDGATVSVSPSTTTTYSLVSVTDANGCADATPTGTAVVTVSPTVSGNLAANASQLCAGESVDLTFTLSGSSTNYDVSYTDGSTTFNLVGISSGHVETITPSATATYSITSVTANASGCNTTTNVSGTPTITVNPVPDGSMSGGGTICSGGNASLTFNLSSGSSPYDVVYTDGITNYTANNITNGTSVSVSPTLTTTYSIVSVTDNNGCTDPTPTGSATVTVSPTVSGSLGANASIICNGESVDLLFSLSGSATTYNVTYTDGTTPVILNGINNGHVETIIPSATATYSILNVTSVSSGCTTSSNVSGTPTVTVNPVPDGSMSGGGTICSGGSASLTFNLSSGSSPYDVVYTDGITNYTANNITNGTSVSVSPTLTTTYSIVSVTDNNGCTDPTPTGSATVTVSPTVSGSLGVNASIICNGESVDLSFSLSGSATTYNVTYTDGTTPIILNGINNGHVETIIPSATVTYSILNVTSVSSGCTTSSNVSGTPTVTVNPVPDGTLSGGATICSGASTNLTFNFTGGTAPYNVVYSDGTTNYTVNNINDGATVSVSPSTTTTYSLVSVTDANGCADATPTGTAVVTVSPTVSGNLAANASQLCAGESVDLTFMLSGSTTNYDVSYSDGSTTFNLTGISSGHVETITPSATATYSILNVTSVSSGCTTSSNVSGTPTVTVNPVPDGTLSGGATICSGASTNLTFNFTGGTAPYNVVYSDGTTNYTVNNINDGATVSVSPSATTTYSLVSVSDANGCADATPTGTAVVTVSPTVSGNLAANASQFCAGESVDLTFTLSGSSTNYDVSYTDGSTTFNLVGISSGHVETITPSATATYSITSVTANASGCNTTTNVSGTPTVTVNPVPDGTLSGGATICSGASTNLTFNFTGGTAPYNVVYSDGTKNYTVNNINDGATVSVSPSTTTTYSLVSVTDANGCADATPTGTAVVTVSPTVSGNLAANASQLCAGESVDLTFTLSGSTTNY</sequence>
<comment type="caution">
    <text evidence="1">The sequence shown here is derived from an EMBL/GenBank/DDBJ whole genome shotgun (WGS) entry which is preliminary data.</text>
</comment>